<organism evidence="2 3">
    <name type="scientific">Cyprinus carpio carpio</name>
    <dbReference type="NCBI Taxonomy" id="630221"/>
    <lineage>
        <taxon>Eukaryota</taxon>
        <taxon>Metazoa</taxon>
        <taxon>Chordata</taxon>
        <taxon>Craniata</taxon>
        <taxon>Vertebrata</taxon>
        <taxon>Euteleostomi</taxon>
        <taxon>Actinopterygii</taxon>
        <taxon>Neopterygii</taxon>
        <taxon>Teleostei</taxon>
        <taxon>Ostariophysi</taxon>
        <taxon>Cypriniformes</taxon>
        <taxon>Cyprinidae</taxon>
        <taxon>Cyprininae</taxon>
        <taxon>Cyprinus</taxon>
    </lineage>
</organism>
<name>A0A9J8BSH7_CYPCA</name>
<dbReference type="Pfam" id="PF10461">
    <property type="entry name" value="Peptidase_S68"/>
    <property type="match status" value="1"/>
</dbReference>
<reference evidence="2" key="1">
    <citation type="submission" date="2025-08" db="UniProtKB">
        <authorList>
            <consortium name="Ensembl"/>
        </authorList>
    </citation>
    <scope>IDENTIFICATION</scope>
</reference>
<dbReference type="InterPro" id="IPR019502">
    <property type="entry name" value="Peptidase_S68_pidd"/>
</dbReference>
<dbReference type="InterPro" id="IPR000906">
    <property type="entry name" value="ZU5_dom"/>
</dbReference>
<dbReference type="Proteomes" id="UP001108240">
    <property type="component" value="Unplaced"/>
</dbReference>
<feature type="domain" description="ZU5" evidence="1">
    <location>
        <begin position="69"/>
        <end position="161"/>
    </location>
</feature>
<proteinExistence type="predicted"/>
<evidence type="ECO:0000313" key="3">
    <source>
        <dbReference type="Proteomes" id="UP001108240"/>
    </source>
</evidence>
<dbReference type="Gene3D" id="2.60.220.30">
    <property type="match status" value="1"/>
</dbReference>
<keyword evidence="3" id="KW-1185">Reference proteome</keyword>
<dbReference type="PROSITE" id="PS51145">
    <property type="entry name" value="ZU5"/>
    <property type="match status" value="1"/>
</dbReference>
<dbReference type="GO" id="GO:0006974">
    <property type="term" value="P:DNA damage response"/>
    <property type="evidence" value="ECO:0007669"/>
    <property type="project" value="InterPro"/>
</dbReference>
<sequence length="161" mass="17804">PVEVCIPYHKARKGDAAVRRFDGRFWTTLPTLTRRGSEKHSCRPVGCPARLACCSVSQFSWFVAISRPFLDSCSVSPDWALLVSQSDPGIKLTFPPECTTETRTVTMQVLQVALSEVQEPTGDPHASASPMLCLSQTPSMHFLQPIRVQIPLPPGVTERRL</sequence>
<protein>
    <submittedName>
        <fullName evidence="2">P53-induced death domain protein 1</fullName>
    </submittedName>
</protein>
<accession>A0A9J8BSH7</accession>
<dbReference type="GeneTree" id="ENSGT00940000166188"/>
<dbReference type="Ensembl" id="ENSCCRT00000142157.1">
    <property type="protein sequence ID" value="ENSCCRP00000156135.1"/>
    <property type="gene ID" value="ENSCCRG00000073547.1"/>
</dbReference>
<evidence type="ECO:0000259" key="1">
    <source>
        <dbReference type="PROSITE" id="PS51145"/>
    </source>
</evidence>
<dbReference type="GO" id="GO:0006915">
    <property type="term" value="P:apoptotic process"/>
    <property type="evidence" value="ECO:0007669"/>
    <property type="project" value="InterPro"/>
</dbReference>
<reference evidence="2" key="2">
    <citation type="submission" date="2025-09" db="UniProtKB">
        <authorList>
            <consortium name="Ensembl"/>
        </authorList>
    </citation>
    <scope>IDENTIFICATION</scope>
</reference>
<dbReference type="AlphaFoldDB" id="A0A9J8BSH7"/>
<evidence type="ECO:0000313" key="2">
    <source>
        <dbReference type="Ensembl" id="ENSCCRP00000156135.1"/>
    </source>
</evidence>